<dbReference type="PANTHER" id="PTHR42470:SF2">
    <property type="match status" value="1"/>
</dbReference>
<comment type="caution">
    <text evidence="3">The sequence shown here is derived from an EMBL/GenBank/DDBJ whole genome shotgun (WGS) entry which is preliminary data.</text>
</comment>
<feature type="region of interest" description="Disordered" evidence="1">
    <location>
        <begin position="1"/>
        <end position="62"/>
    </location>
</feature>
<name>A0A9W7SLU3_9PEZI</name>
<organism evidence="3 4">
    <name type="scientific">Teratosphaeria destructans</name>
    <dbReference type="NCBI Taxonomy" id="418781"/>
    <lineage>
        <taxon>Eukaryota</taxon>
        <taxon>Fungi</taxon>
        <taxon>Dikarya</taxon>
        <taxon>Ascomycota</taxon>
        <taxon>Pezizomycotina</taxon>
        <taxon>Dothideomycetes</taxon>
        <taxon>Dothideomycetidae</taxon>
        <taxon>Mycosphaerellales</taxon>
        <taxon>Teratosphaeriaceae</taxon>
        <taxon>Teratosphaeria</taxon>
    </lineage>
</organism>
<feature type="compositionally biased region" description="Basic and acidic residues" evidence="1">
    <location>
        <begin position="114"/>
        <end position="128"/>
    </location>
</feature>
<dbReference type="Proteomes" id="UP001138500">
    <property type="component" value="Unassembled WGS sequence"/>
</dbReference>
<evidence type="ECO:0000259" key="2">
    <source>
        <dbReference type="Pfam" id="PF25545"/>
    </source>
</evidence>
<dbReference type="Pfam" id="PF25545">
    <property type="entry name" value="DUF7924"/>
    <property type="match status" value="1"/>
</dbReference>
<evidence type="ECO:0000256" key="1">
    <source>
        <dbReference type="SAM" id="MobiDB-lite"/>
    </source>
</evidence>
<dbReference type="AlphaFoldDB" id="A0A9W7SLU3"/>
<dbReference type="GO" id="GO:0005840">
    <property type="term" value="C:ribosome"/>
    <property type="evidence" value="ECO:0007669"/>
    <property type="project" value="UniProtKB-KW"/>
</dbReference>
<keyword evidence="4" id="KW-1185">Reference proteome</keyword>
<proteinExistence type="predicted"/>
<dbReference type="InterPro" id="IPR057684">
    <property type="entry name" value="DUF7924"/>
</dbReference>
<reference evidence="3 4" key="1">
    <citation type="journal article" date="2018" name="IMA Fungus">
        <title>IMA Genome-F 10: Nine draft genome sequences of Claviceps purpurea s.lat., including C. arundinis, C. humidiphila, and C. cf. spartinae, pseudomolecules for the pitch canker pathogen Fusarium circinatum, draft genome of Davidsoniella eucalypti, Grosmannia galeiformis, Quambalaria eucalypti, and Teratosphaeria destructans.</title>
        <authorList>
            <person name="Wingfield B.D."/>
            <person name="Liu M."/>
            <person name="Nguyen H.D."/>
            <person name="Lane F.A."/>
            <person name="Morgan S.W."/>
            <person name="De Vos L."/>
            <person name="Wilken P.M."/>
            <person name="Duong T.A."/>
            <person name="Aylward J."/>
            <person name="Coetzee M.P."/>
            <person name="Dadej K."/>
            <person name="De Beer Z.W."/>
            <person name="Findlay W."/>
            <person name="Havenga M."/>
            <person name="Kolarik M."/>
            <person name="Menzies J.G."/>
            <person name="Naidoo K."/>
            <person name="Pochopski O."/>
            <person name="Shoukouhi P."/>
            <person name="Santana Q.C."/>
            <person name="Seifert K.A."/>
            <person name="Soal N."/>
            <person name="Steenkamp E.T."/>
            <person name="Tatham C.T."/>
            <person name="van der Nest M.A."/>
            <person name="Wingfield M.J."/>
        </authorList>
    </citation>
    <scope>NUCLEOTIDE SEQUENCE [LARGE SCALE GENOMIC DNA]</scope>
    <source>
        <strain evidence="3">CMW44962</strain>
    </source>
</reference>
<reference evidence="3 4" key="2">
    <citation type="journal article" date="2021" name="Curr. Genet.">
        <title>Genetic response to nitrogen starvation in the aggressive Eucalyptus foliar pathogen Teratosphaeria destructans.</title>
        <authorList>
            <person name="Havenga M."/>
            <person name="Wingfield B.D."/>
            <person name="Wingfield M.J."/>
            <person name="Dreyer L.L."/>
            <person name="Roets F."/>
            <person name="Aylward J."/>
        </authorList>
    </citation>
    <scope>NUCLEOTIDE SEQUENCE [LARGE SCALE GENOMIC DNA]</scope>
    <source>
        <strain evidence="3">CMW44962</strain>
    </source>
</reference>
<keyword evidence="3" id="KW-0687">Ribonucleoprotein</keyword>
<dbReference type="PANTHER" id="PTHR42470">
    <property type="entry name" value="VAST DOMAIN-CONTAINING PROTEIN"/>
    <property type="match status" value="1"/>
</dbReference>
<dbReference type="OrthoDB" id="5132737at2759"/>
<evidence type="ECO:0000313" key="4">
    <source>
        <dbReference type="Proteomes" id="UP001138500"/>
    </source>
</evidence>
<feature type="compositionally biased region" description="Polar residues" evidence="1">
    <location>
        <begin position="102"/>
        <end position="111"/>
    </location>
</feature>
<feature type="region of interest" description="Disordered" evidence="1">
    <location>
        <begin position="90"/>
        <end position="128"/>
    </location>
</feature>
<protein>
    <submittedName>
        <fullName evidence="3">54S ribosomal protein</fullName>
    </submittedName>
</protein>
<gene>
    <name evidence="3" type="ORF">Tdes44962_MAKER04662</name>
</gene>
<feature type="domain" description="DUF7924" evidence="2">
    <location>
        <begin position="178"/>
        <end position="346"/>
    </location>
</feature>
<accession>A0A9W7SLU3</accession>
<keyword evidence="3" id="KW-0689">Ribosomal protein</keyword>
<evidence type="ECO:0000313" key="3">
    <source>
        <dbReference type="EMBL" id="KAH9822829.1"/>
    </source>
</evidence>
<sequence>MLTQKCGQRQKPASRKRPRPQIDPTKPEEPSTQRRKRQRRTADESPLLPTRSGNLSEEGHHPMAYWAANQQWPRQYLEEGRDMENILARKRSVSARSRKNSDTGTATPSSTEEGESKSLEQKSAEYRKPQYAPVLATKGVSMKLSPSGVTKASREWCKNVLDQEQTYPLDTLFQDDLFSATIESIQDKNETRVIRDIALLIVPSAEVLAIRGATHLECLIDSVNEGWNNSIPITKTRPQPDYAVGFRREAFKQKQLDRMHPVVGDFNDQSYFMATWYMYFPFLTCEVKSGAAALDIADRQNAYSAAIAVRAVVELFRAVKREKELHREVLAFSLSHDHRSVRILAYLLFILVSALFTSTT</sequence>
<dbReference type="EMBL" id="RIBY02002201">
    <property type="protein sequence ID" value="KAH9822829.1"/>
    <property type="molecule type" value="Genomic_DNA"/>
</dbReference>